<dbReference type="PANTHER" id="PTHR33766">
    <property type="entry name" value="PROTEIN FAM181B"/>
    <property type="match status" value="1"/>
</dbReference>
<name>A0ABN8N3U9_9CNID</name>
<evidence type="ECO:0000313" key="2">
    <source>
        <dbReference type="EMBL" id="CAH3039418.1"/>
    </source>
</evidence>
<dbReference type="EMBL" id="CALNXK010000007">
    <property type="protein sequence ID" value="CAH3039418.1"/>
    <property type="molecule type" value="Genomic_DNA"/>
</dbReference>
<organism evidence="2 3">
    <name type="scientific">Porites lobata</name>
    <dbReference type="NCBI Taxonomy" id="104759"/>
    <lineage>
        <taxon>Eukaryota</taxon>
        <taxon>Metazoa</taxon>
        <taxon>Cnidaria</taxon>
        <taxon>Anthozoa</taxon>
        <taxon>Hexacorallia</taxon>
        <taxon>Scleractinia</taxon>
        <taxon>Fungiina</taxon>
        <taxon>Poritidae</taxon>
        <taxon>Porites</taxon>
    </lineage>
</organism>
<feature type="compositionally biased region" description="Polar residues" evidence="1">
    <location>
        <begin position="161"/>
        <end position="181"/>
    </location>
</feature>
<dbReference type="Proteomes" id="UP001159405">
    <property type="component" value="Unassembled WGS sequence"/>
</dbReference>
<dbReference type="PANTHER" id="PTHR33766:SF1">
    <property type="entry name" value="PROTEIN FAM181A"/>
    <property type="match status" value="1"/>
</dbReference>
<evidence type="ECO:0000313" key="3">
    <source>
        <dbReference type="Proteomes" id="UP001159405"/>
    </source>
</evidence>
<comment type="caution">
    <text evidence="2">The sequence shown here is derived from an EMBL/GenBank/DDBJ whole genome shotgun (WGS) entry which is preliminary data.</text>
</comment>
<keyword evidence="3" id="KW-1185">Reference proteome</keyword>
<proteinExistence type="predicted"/>
<dbReference type="InterPro" id="IPR029359">
    <property type="entry name" value="FAM181"/>
</dbReference>
<reference evidence="2 3" key="1">
    <citation type="submission" date="2022-05" db="EMBL/GenBank/DDBJ databases">
        <authorList>
            <consortium name="Genoscope - CEA"/>
            <person name="William W."/>
        </authorList>
    </citation>
    <scope>NUCLEOTIDE SEQUENCE [LARGE SCALE GENOMIC DNA]</scope>
</reference>
<feature type="region of interest" description="Disordered" evidence="1">
    <location>
        <begin position="215"/>
        <end position="242"/>
    </location>
</feature>
<accession>A0ABN8N3U9</accession>
<evidence type="ECO:0000256" key="1">
    <source>
        <dbReference type="SAM" id="MobiDB-lite"/>
    </source>
</evidence>
<sequence length="336" mass="38111">MSTVLGETSTPSSLLNFVSMATSNLKFALEKPVKPKRKVNHRKYLQRQLKGRGVSYKMSSESSWRSQEQLLDHVFIAAEQENDVALTATKTAPSKNRAENVEGQKNNALGVIQNKPEQKKEKTLEISRNQEINERKSTQSSLFTSPQPPLRKRKLPDSFWSEPSKTPRQPHQNTRHSSANFPGSDLQRTDFEILHWLRPELDDFIERWSEESECASNNSSRPASLSDNTSTADPYSPSSETSDNVVMDEFFEQRVPFSFDASTRGNTSILNVQPPRNCIFHNTDSTMSGNLWQDYGLKHTTNASTYFNGYYNFSEPTWNTVQAQGNYFGSGYTVLS</sequence>
<feature type="compositionally biased region" description="Basic and acidic residues" evidence="1">
    <location>
        <begin position="116"/>
        <end position="125"/>
    </location>
</feature>
<dbReference type="InterPro" id="IPR053819">
    <property type="entry name" value="TEADIR3_omega_loop"/>
</dbReference>
<dbReference type="Pfam" id="PF15238">
    <property type="entry name" value="TEADIR3"/>
    <property type="match status" value="1"/>
</dbReference>
<feature type="compositionally biased region" description="Polar residues" evidence="1">
    <location>
        <begin position="221"/>
        <end position="242"/>
    </location>
</feature>
<feature type="region of interest" description="Disordered" evidence="1">
    <location>
        <begin position="91"/>
        <end position="185"/>
    </location>
</feature>
<protein>
    <submittedName>
        <fullName evidence="2">Uncharacterized protein</fullName>
    </submittedName>
</protein>
<gene>
    <name evidence="2" type="ORF">PLOB_00042683</name>
</gene>